<dbReference type="GO" id="GO:0005634">
    <property type="term" value="C:nucleus"/>
    <property type="evidence" value="ECO:0007669"/>
    <property type="project" value="TreeGrafter"/>
</dbReference>
<dbReference type="GO" id="GO:0009007">
    <property type="term" value="F:site-specific DNA-methyltransferase (adenine-specific) activity"/>
    <property type="evidence" value="ECO:0007669"/>
    <property type="project" value="TreeGrafter"/>
</dbReference>
<protein>
    <submittedName>
        <fullName evidence="2">METL4 protein</fullName>
    </submittedName>
</protein>
<keyword evidence="3" id="KW-1185">Reference proteome</keyword>
<dbReference type="PROSITE" id="PS00092">
    <property type="entry name" value="N6_MTASE"/>
    <property type="match status" value="1"/>
</dbReference>
<sequence>MSVVHRLTAGWLVDHLSFINQCGYEICDSFARPGGVTCNASITSTEDYHSISTFAATPSSSDSPAYGPGDAIKTEGKTAKMRYVFREEFFDISKPHIAAAPEEQLCQGCPEVIWIFCCCCLLILQKRKRKCVFNQGELDALEYHSKVRKLIWEGTLHLVQEGLKSGFLHHTTAKLTCSKNNVPQHIVCGLAELCEMAKQFPAVNESDHQAVYVLEDETSSPEQDLLSCVTENNSNCAKIIVLMGQKYLVPPKSSFLLSDISCLQPLLNYEKKYDVIVIDPPWDNKSVRRSNRYNHLSSWQIKQIPVPALAAPNCLVVTWVTNRQQHLRFVKDELYPHWSVTTLAEWHWVKITRAGEFVMPLDSLHKKPYEVLVLGRVQGDVKEALRTSESLLPIPEHKLIVSIPCSLHSHKPPLAAILAEFIKPDVECLELFARNLQPGWTSWGNEVLKFQHIDYFTLLQSE</sequence>
<dbReference type="Pfam" id="PF05063">
    <property type="entry name" value="MT-A70"/>
    <property type="match status" value="1"/>
</dbReference>
<dbReference type="GO" id="GO:0008173">
    <property type="term" value="F:RNA methyltransferase activity"/>
    <property type="evidence" value="ECO:0007669"/>
    <property type="project" value="TreeGrafter"/>
</dbReference>
<gene>
    <name evidence="2" type="primary">Mettl4</name>
    <name evidence="2" type="ORF">DASBRO_R14837</name>
</gene>
<comment type="similarity">
    <text evidence="1">Belongs to the MT-A70-like family.</text>
</comment>
<dbReference type="AlphaFoldDB" id="A0A7K6HDD1"/>
<proteinExistence type="inferred from homology"/>
<dbReference type="PANTHER" id="PTHR12829">
    <property type="entry name" value="N6-ADENOSINE-METHYLTRANSFERASE"/>
    <property type="match status" value="1"/>
</dbReference>
<organism evidence="2 3">
    <name type="scientific">Dasyornis broadbenti</name>
    <name type="common">rufous bristle-bird</name>
    <dbReference type="NCBI Taxonomy" id="243059"/>
    <lineage>
        <taxon>Eukaryota</taxon>
        <taxon>Metazoa</taxon>
        <taxon>Chordata</taxon>
        <taxon>Craniata</taxon>
        <taxon>Vertebrata</taxon>
        <taxon>Euteleostomi</taxon>
        <taxon>Archelosauria</taxon>
        <taxon>Archosauria</taxon>
        <taxon>Dinosauria</taxon>
        <taxon>Saurischia</taxon>
        <taxon>Theropoda</taxon>
        <taxon>Coelurosauria</taxon>
        <taxon>Aves</taxon>
        <taxon>Neognathae</taxon>
        <taxon>Neoaves</taxon>
        <taxon>Telluraves</taxon>
        <taxon>Australaves</taxon>
        <taxon>Passeriformes</taxon>
        <taxon>Meliphagoidea</taxon>
        <taxon>Dasyornithidae</taxon>
        <taxon>Dasyornis</taxon>
    </lineage>
</organism>
<feature type="non-terminal residue" evidence="2">
    <location>
        <position position="462"/>
    </location>
</feature>
<evidence type="ECO:0000256" key="1">
    <source>
        <dbReference type="PROSITE-ProRule" id="PRU00489"/>
    </source>
</evidence>
<dbReference type="PROSITE" id="PS51143">
    <property type="entry name" value="MT_A70"/>
    <property type="match status" value="1"/>
</dbReference>
<dbReference type="Proteomes" id="UP000521322">
    <property type="component" value="Unassembled WGS sequence"/>
</dbReference>
<dbReference type="GO" id="GO:0005829">
    <property type="term" value="C:cytosol"/>
    <property type="evidence" value="ECO:0007669"/>
    <property type="project" value="TreeGrafter"/>
</dbReference>
<name>A0A7K6HDD1_9PASS</name>
<evidence type="ECO:0000313" key="3">
    <source>
        <dbReference type="Proteomes" id="UP000521322"/>
    </source>
</evidence>
<dbReference type="InterPro" id="IPR002052">
    <property type="entry name" value="DNA_methylase_N6_adenine_CS"/>
</dbReference>
<dbReference type="SUPFAM" id="SSF53335">
    <property type="entry name" value="S-adenosyl-L-methionine-dependent methyltransferases"/>
    <property type="match status" value="1"/>
</dbReference>
<dbReference type="PANTHER" id="PTHR12829:SF4">
    <property type="entry name" value="N(6)-ADENINE-SPECIFIC METHYLTRANSFERASE METTL4"/>
    <property type="match status" value="1"/>
</dbReference>
<dbReference type="GO" id="GO:0003676">
    <property type="term" value="F:nucleic acid binding"/>
    <property type="evidence" value="ECO:0007669"/>
    <property type="project" value="InterPro"/>
</dbReference>
<feature type="non-terminal residue" evidence="2">
    <location>
        <position position="1"/>
    </location>
</feature>
<reference evidence="2 3" key="1">
    <citation type="submission" date="2019-09" db="EMBL/GenBank/DDBJ databases">
        <title>Bird 10,000 Genomes (B10K) Project - Family phase.</title>
        <authorList>
            <person name="Zhang G."/>
        </authorList>
    </citation>
    <scope>NUCLEOTIDE SEQUENCE [LARGE SCALE GENOMIC DNA]</scope>
    <source>
        <strain evidence="2">B10K-DU-029-49</strain>
        <tissue evidence="2">Liver</tissue>
    </source>
</reference>
<accession>A0A7K6HDD1</accession>
<dbReference type="InterPro" id="IPR007757">
    <property type="entry name" value="MT-A70-like"/>
</dbReference>
<comment type="caution">
    <text evidence="2">The sequence shown here is derived from an EMBL/GenBank/DDBJ whole genome shotgun (WGS) entry which is preliminary data.</text>
</comment>
<evidence type="ECO:0000313" key="2">
    <source>
        <dbReference type="EMBL" id="NWV73633.1"/>
    </source>
</evidence>
<dbReference type="InterPro" id="IPR029063">
    <property type="entry name" value="SAM-dependent_MTases_sf"/>
</dbReference>
<dbReference type="GO" id="GO:0032259">
    <property type="term" value="P:methylation"/>
    <property type="evidence" value="ECO:0007669"/>
    <property type="project" value="InterPro"/>
</dbReference>
<dbReference type="EMBL" id="VZRN01000469">
    <property type="protein sequence ID" value="NWV73633.1"/>
    <property type="molecule type" value="Genomic_DNA"/>
</dbReference>